<accession>A0ABQ5R8H2</accession>
<dbReference type="Proteomes" id="UP001144280">
    <property type="component" value="Unassembled WGS sequence"/>
</dbReference>
<dbReference type="InterPro" id="IPR022637">
    <property type="entry name" value="DNA_polIII_beta_cen"/>
</dbReference>
<organism evidence="13 14">
    <name type="scientific">Phytohabitans aurantiacus</name>
    <dbReference type="NCBI Taxonomy" id="3016789"/>
    <lineage>
        <taxon>Bacteria</taxon>
        <taxon>Bacillati</taxon>
        <taxon>Actinomycetota</taxon>
        <taxon>Actinomycetes</taxon>
        <taxon>Micromonosporales</taxon>
        <taxon>Micromonosporaceae</taxon>
    </lineage>
</organism>
<dbReference type="Pfam" id="PF02768">
    <property type="entry name" value="DNA_pol3_beta_3"/>
    <property type="match status" value="1"/>
</dbReference>
<feature type="compositionally biased region" description="Basic and acidic residues" evidence="9">
    <location>
        <begin position="197"/>
        <end position="208"/>
    </location>
</feature>
<evidence type="ECO:0000259" key="12">
    <source>
        <dbReference type="Pfam" id="PF02768"/>
    </source>
</evidence>
<evidence type="ECO:0000256" key="4">
    <source>
        <dbReference type="ARBA" id="ARBA00022679"/>
    </source>
</evidence>
<keyword evidence="6" id="KW-0235">DNA replication</keyword>
<evidence type="ECO:0000256" key="9">
    <source>
        <dbReference type="SAM" id="MobiDB-lite"/>
    </source>
</evidence>
<dbReference type="CDD" id="cd00140">
    <property type="entry name" value="beta_clamp"/>
    <property type="match status" value="1"/>
</dbReference>
<evidence type="ECO:0000256" key="7">
    <source>
        <dbReference type="ARBA" id="ARBA00022932"/>
    </source>
</evidence>
<dbReference type="Pfam" id="PF00712">
    <property type="entry name" value="DNA_pol3_beta"/>
    <property type="match status" value="1"/>
</dbReference>
<comment type="subcellular location">
    <subcellularLocation>
        <location evidence="1">Cytoplasm</location>
    </subcellularLocation>
</comment>
<gene>
    <name evidence="13" type="primary">dnaN_2</name>
    <name evidence="13" type="ORF">Pa4123_79610</name>
</gene>
<dbReference type="Pfam" id="PF02767">
    <property type="entry name" value="DNA_pol3_beta_2"/>
    <property type="match status" value="1"/>
</dbReference>
<feature type="region of interest" description="Disordered" evidence="9">
    <location>
        <begin position="197"/>
        <end position="226"/>
    </location>
</feature>
<protein>
    <submittedName>
        <fullName evidence="13">DNA polymerase III subunit beta</fullName>
    </submittedName>
</protein>
<comment type="caution">
    <text evidence="13">The sequence shown here is derived from an EMBL/GenBank/DDBJ whole genome shotgun (WGS) entry which is preliminary data.</text>
</comment>
<feature type="domain" description="DNA polymerase III beta sliding clamp C-terminal" evidence="12">
    <location>
        <begin position="293"/>
        <end position="402"/>
    </location>
</feature>
<evidence type="ECO:0000256" key="2">
    <source>
        <dbReference type="ARBA" id="ARBA00010752"/>
    </source>
</evidence>
<keyword evidence="5" id="KW-0548">Nucleotidyltransferase</keyword>
<evidence type="ECO:0000256" key="5">
    <source>
        <dbReference type="ARBA" id="ARBA00022695"/>
    </source>
</evidence>
<feature type="domain" description="DNA polymerase III beta sliding clamp N-terminal" evidence="10">
    <location>
        <begin position="5"/>
        <end position="117"/>
    </location>
</feature>
<feature type="domain" description="DNA polymerase III beta sliding clamp central" evidence="11">
    <location>
        <begin position="140"/>
        <end position="184"/>
    </location>
</feature>
<evidence type="ECO:0000313" key="13">
    <source>
        <dbReference type="EMBL" id="GLI02683.1"/>
    </source>
</evidence>
<dbReference type="PANTHER" id="PTHR30478">
    <property type="entry name" value="DNA POLYMERASE III SUBUNIT BETA"/>
    <property type="match status" value="1"/>
</dbReference>
<dbReference type="InterPro" id="IPR046938">
    <property type="entry name" value="DNA_clamp_sf"/>
</dbReference>
<keyword evidence="7" id="KW-0239">DNA-directed DNA polymerase</keyword>
<dbReference type="Gene3D" id="3.10.150.10">
    <property type="entry name" value="DNA Polymerase III, subunit A, domain 2"/>
    <property type="match status" value="3"/>
</dbReference>
<name>A0ABQ5R8H2_9ACTN</name>
<keyword evidence="8" id="KW-0238">DNA-binding</keyword>
<sequence length="403" mass="41227">MSLELTAVTAPLAEAAARLVRLLPARSLHASPATVLLSADAGGLTLAASDAELSVRVHASATVHTDGAVVVARRAFADTVAALDAPEVRLAVEGSRLAIRTGGGRFALPCLDAATHPSPAGEPPLAGTVSGAALGVGTAVAGAASRDGALPIFTGVRVRAEGDRLAFVATDRYRMAAASIPWQPGPMAGGAWTERRADEVGARREGRQRLSGPGARVSGASADQHGPGPAGLVPGALFAEVCRQASRADEVRVYASGDRFGLAWQGCTVVAASLAGPFPDRQLDALLDVRAECVVELGADELAAAVQRALPYAGPHGRVTLRASDGVLQVSGRDPQSGESEEAVKASVRGDHLSAHYQARFVLDALRPFAGGPVTVSVQEAMRATAFTAPESALTYLVVPMRA</sequence>
<evidence type="ECO:0000256" key="1">
    <source>
        <dbReference type="ARBA" id="ARBA00004496"/>
    </source>
</evidence>
<dbReference type="SMART" id="SM00480">
    <property type="entry name" value="POL3Bc"/>
    <property type="match status" value="1"/>
</dbReference>
<reference evidence="13" key="1">
    <citation type="submission" date="2022-12" db="EMBL/GenBank/DDBJ databases">
        <title>New Phytohabitans aurantiacus sp. RD004123 nov., an actinomycete isolated from soil.</title>
        <authorList>
            <person name="Triningsih D.W."/>
            <person name="Harunari E."/>
            <person name="Igarashi Y."/>
        </authorList>
    </citation>
    <scope>NUCLEOTIDE SEQUENCE</scope>
    <source>
        <strain evidence="13">RD004123</strain>
    </source>
</reference>
<dbReference type="EMBL" id="BSDI01000067">
    <property type="protein sequence ID" value="GLI02683.1"/>
    <property type="molecule type" value="Genomic_DNA"/>
</dbReference>
<dbReference type="RefSeq" id="WP_281904331.1">
    <property type="nucleotide sequence ID" value="NZ_BSDI01000067.1"/>
</dbReference>
<dbReference type="InterPro" id="IPR001001">
    <property type="entry name" value="DNA_polIII_beta"/>
</dbReference>
<evidence type="ECO:0000259" key="11">
    <source>
        <dbReference type="Pfam" id="PF02767"/>
    </source>
</evidence>
<dbReference type="InterPro" id="IPR022635">
    <property type="entry name" value="DNA_polIII_beta_C"/>
</dbReference>
<evidence type="ECO:0000256" key="8">
    <source>
        <dbReference type="ARBA" id="ARBA00023125"/>
    </source>
</evidence>
<keyword evidence="3" id="KW-0963">Cytoplasm</keyword>
<dbReference type="SUPFAM" id="SSF55979">
    <property type="entry name" value="DNA clamp"/>
    <property type="match status" value="3"/>
</dbReference>
<dbReference type="PANTHER" id="PTHR30478:SF0">
    <property type="entry name" value="BETA SLIDING CLAMP"/>
    <property type="match status" value="1"/>
</dbReference>
<keyword evidence="14" id="KW-1185">Reference proteome</keyword>
<evidence type="ECO:0000313" key="14">
    <source>
        <dbReference type="Proteomes" id="UP001144280"/>
    </source>
</evidence>
<dbReference type="InterPro" id="IPR022634">
    <property type="entry name" value="DNA_polIII_beta_N"/>
</dbReference>
<comment type="similarity">
    <text evidence="2">Belongs to the beta sliding clamp family.</text>
</comment>
<evidence type="ECO:0000256" key="3">
    <source>
        <dbReference type="ARBA" id="ARBA00022490"/>
    </source>
</evidence>
<keyword evidence="4" id="KW-0808">Transferase</keyword>
<evidence type="ECO:0000259" key="10">
    <source>
        <dbReference type="Pfam" id="PF00712"/>
    </source>
</evidence>
<proteinExistence type="inferred from homology"/>
<evidence type="ECO:0000256" key="6">
    <source>
        <dbReference type="ARBA" id="ARBA00022705"/>
    </source>
</evidence>